<organism evidence="3">
    <name type="scientific">Aphanomyces astaci</name>
    <name type="common">Crayfish plague agent</name>
    <dbReference type="NCBI Taxonomy" id="112090"/>
    <lineage>
        <taxon>Eukaryota</taxon>
        <taxon>Sar</taxon>
        <taxon>Stramenopiles</taxon>
        <taxon>Oomycota</taxon>
        <taxon>Saprolegniomycetes</taxon>
        <taxon>Saprolegniales</taxon>
        <taxon>Verrucalvaceae</taxon>
        <taxon>Aphanomyces</taxon>
    </lineage>
</organism>
<dbReference type="GeneID" id="20817553"/>
<feature type="compositionally biased region" description="Acidic residues" evidence="1">
    <location>
        <begin position="32"/>
        <end position="41"/>
    </location>
</feature>
<dbReference type="VEuPathDB" id="FungiDB:H257_15557"/>
<feature type="transmembrane region" description="Helical" evidence="2">
    <location>
        <begin position="313"/>
        <end position="337"/>
    </location>
</feature>
<keyword evidence="2" id="KW-0812">Transmembrane</keyword>
<keyword evidence="2" id="KW-0472">Membrane</keyword>
<sequence>MFRQRWVLQAACGAAAFSASIAVFSLVMETQNVDEEEDENGDSGSAEGAPLLTHGASDTPTTTIAATSSTVSMTSLNTALNGTHLSIVQRARIKSFWDELSATVSVESAIPVSVAVAQMQLYSQRYPQEFPFPQLLHALSVVTRANVMTLTSPPSPSPPLPPAAPRRRSTLSLVGNKLFEMAVDTKGGMQDAMHRAVRRYLERALDLFAERLKEAIKDKDMPLYLQANIDVAVDQFLPDIKVELSRKTKDLFVATTNSNPPASTGGGILRPPPDHPQTLMEACHERWHRTRAMILYNLFPYDHSIWRCFKNPYWWALTFIGLLPVVGQAWWCLLFVLKDKKNEHQLCQFIIGFKTTQFLTLGLWATCLGIVRFIYCTVHGPSCDIYGPLLSPWNTLFFLGQIALVWVAFFYLPYTDRPASPASPRAASSASSTYQDMFGHILHMDRGGYLMKLWGYETITFCITMILALVVNVVVVPTWERQMLMFWIRTLYGLLSFPFLPFKVPVLENVLMHTVRMGYDAQGRTVRMQSPAAAPAT</sequence>
<evidence type="ECO:0000256" key="1">
    <source>
        <dbReference type="SAM" id="MobiDB-lite"/>
    </source>
</evidence>
<dbReference type="PANTHER" id="PTHR40849">
    <property type="entry name" value="C2 CALCIUM-DEPENDENT MEMBRANE TARGETING"/>
    <property type="match status" value="1"/>
</dbReference>
<protein>
    <submittedName>
        <fullName evidence="3">Uncharacterized protein</fullName>
    </submittedName>
</protein>
<name>W4FP44_APHAT</name>
<dbReference type="OrthoDB" id="67700at2759"/>
<dbReference type="RefSeq" id="XP_009842008.1">
    <property type="nucleotide sequence ID" value="XM_009843706.1"/>
</dbReference>
<evidence type="ECO:0000256" key="2">
    <source>
        <dbReference type="SAM" id="Phobius"/>
    </source>
</evidence>
<dbReference type="EMBL" id="KI913184">
    <property type="protein sequence ID" value="ETV68579.1"/>
    <property type="molecule type" value="Genomic_DNA"/>
</dbReference>
<dbReference type="PANTHER" id="PTHR40849:SF2">
    <property type="entry name" value="RGS DOMAIN-CONTAINING PROTEIN"/>
    <property type="match status" value="1"/>
</dbReference>
<reference evidence="3" key="1">
    <citation type="submission" date="2013-12" db="EMBL/GenBank/DDBJ databases">
        <title>The Genome Sequence of Aphanomyces astaci APO3.</title>
        <authorList>
            <consortium name="The Broad Institute Genomics Platform"/>
            <person name="Russ C."/>
            <person name="Tyler B."/>
            <person name="van West P."/>
            <person name="Dieguez-Uribeondo J."/>
            <person name="Young S.K."/>
            <person name="Zeng Q."/>
            <person name="Gargeya S."/>
            <person name="Fitzgerald M."/>
            <person name="Abouelleil A."/>
            <person name="Alvarado L."/>
            <person name="Chapman S.B."/>
            <person name="Gainer-Dewar J."/>
            <person name="Goldberg J."/>
            <person name="Griggs A."/>
            <person name="Gujja S."/>
            <person name="Hansen M."/>
            <person name="Howarth C."/>
            <person name="Imamovic A."/>
            <person name="Ireland A."/>
            <person name="Larimer J."/>
            <person name="McCowan C."/>
            <person name="Murphy C."/>
            <person name="Pearson M."/>
            <person name="Poon T.W."/>
            <person name="Priest M."/>
            <person name="Roberts A."/>
            <person name="Saif S."/>
            <person name="Shea T."/>
            <person name="Sykes S."/>
            <person name="Wortman J."/>
            <person name="Nusbaum C."/>
            <person name="Birren B."/>
        </authorList>
    </citation>
    <scope>NUCLEOTIDE SEQUENCE [LARGE SCALE GENOMIC DNA]</scope>
    <source>
        <strain evidence="3">APO3</strain>
    </source>
</reference>
<feature type="transmembrane region" description="Helical" evidence="2">
    <location>
        <begin position="395"/>
        <end position="414"/>
    </location>
</feature>
<feature type="region of interest" description="Disordered" evidence="1">
    <location>
        <begin position="32"/>
        <end position="60"/>
    </location>
</feature>
<accession>W4FP44</accession>
<feature type="transmembrane region" description="Helical" evidence="2">
    <location>
        <begin position="358"/>
        <end position="375"/>
    </location>
</feature>
<gene>
    <name evidence="3" type="ORF">H257_15557</name>
</gene>
<feature type="transmembrane region" description="Helical" evidence="2">
    <location>
        <begin position="486"/>
        <end position="507"/>
    </location>
</feature>
<evidence type="ECO:0000313" key="3">
    <source>
        <dbReference type="EMBL" id="ETV68579.1"/>
    </source>
</evidence>
<keyword evidence="2" id="KW-1133">Transmembrane helix</keyword>
<dbReference type="AlphaFoldDB" id="W4FP44"/>
<proteinExistence type="predicted"/>
<feature type="transmembrane region" description="Helical" evidence="2">
    <location>
        <begin position="453"/>
        <end position="474"/>
    </location>
</feature>